<proteinExistence type="predicted"/>
<feature type="non-terminal residue" evidence="1">
    <location>
        <position position="208"/>
    </location>
</feature>
<protein>
    <submittedName>
        <fullName evidence="1">Uncharacterized protein</fullName>
    </submittedName>
</protein>
<sequence length="208" mass="22620">MVEVADKHVNGDTSENHDTLADAHNAYQEAADATTTSATVRDNSEVSTDVQIVKLEDGVRGSESEAARSKKRKFDSISSKSRTVSRGASPPWNFGNAKGPSSFKTDDGRRVSARRHGLPEELQEKEDDDKRRTRAASTTKAPRNRSSMQNGTQAKSLSTPGKLKRPTLTEKTPAQTDFKIPLQKRSHKAKAATEVASKQTSRNGSING</sequence>
<keyword evidence="2" id="KW-1185">Reference proteome</keyword>
<evidence type="ECO:0000313" key="1">
    <source>
        <dbReference type="EMBL" id="KAK3043983.1"/>
    </source>
</evidence>
<gene>
    <name evidence="1" type="ORF">LTS18_002499</name>
</gene>
<accession>A0ACC3CSJ9</accession>
<dbReference type="EMBL" id="JAWDJW010012598">
    <property type="protein sequence ID" value="KAK3043983.1"/>
    <property type="molecule type" value="Genomic_DNA"/>
</dbReference>
<organism evidence="1 2">
    <name type="scientific">Coniosporium uncinatum</name>
    <dbReference type="NCBI Taxonomy" id="93489"/>
    <lineage>
        <taxon>Eukaryota</taxon>
        <taxon>Fungi</taxon>
        <taxon>Dikarya</taxon>
        <taxon>Ascomycota</taxon>
        <taxon>Pezizomycotina</taxon>
        <taxon>Dothideomycetes</taxon>
        <taxon>Dothideomycetes incertae sedis</taxon>
        <taxon>Coniosporium</taxon>
    </lineage>
</organism>
<reference evidence="1" key="1">
    <citation type="submission" date="2024-09" db="EMBL/GenBank/DDBJ databases">
        <title>Black Yeasts Isolated from many extreme environments.</title>
        <authorList>
            <person name="Coleine C."/>
            <person name="Stajich J.E."/>
            <person name="Selbmann L."/>
        </authorList>
    </citation>
    <scope>NUCLEOTIDE SEQUENCE</scope>
    <source>
        <strain evidence="1">CCFEE 5737</strain>
    </source>
</reference>
<dbReference type="Proteomes" id="UP001186974">
    <property type="component" value="Unassembled WGS sequence"/>
</dbReference>
<evidence type="ECO:0000313" key="2">
    <source>
        <dbReference type="Proteomes" id="UP001186974"/>
    </source>
</evidence>
<comment type="caution">
    <text evidence="1">The sequence shown here is derived from an EMBL/GenBank/DDBJ whole genome shotgun (WGS) entry which is preliminary data.</text>
</comment>
<name>A0ACC3CSJ9_9PEZI</name>